<keyword evidence="1" id="KW-0472">Membrane</keyword>
<keyword evidence="1" id="KW-1133">Transmembrane helix</keyword>
<dbReference type="EnsemblBacteria" id="AAM73085">
    <property type="protein sequence ID" value="AAM73085"/>
    <property type="gene ID" value="CT1866"/>
</dbReference>
<reference evidence="2 3" key="1">
    <citation type="journal article" date="2002" name="Proc. Natl. Acad. Sci. U.S.A.">
        <title>The complete genome sequence of Chlorobium tepidum TLS, a photosynthetic, anaerobic, green-sulfur bacterium.</title>
        <authorList>
            <person name="Eisen J.A."/>
            <person name="Nelson K.E."/>
            <person name="Paulsen I.T."/>
            <person name="Heidelberg J.F."/>
            <person name="Wu M."/>
            <person name="Dodson R.J."/>
            <person name="Deboy R."/>
            <person name="Gwinn M.L."/>
            <person name="Nelson W.C."/>
            <person name="Haft D.H."/>
            <person name="Hickey E.K."/>
            <person name="Peterson J.D."/>
            <person name="Durkin A.S."/>
            <person name="Kolonay J.L."/>
            <person name="Yang F."/>
            <person name="Holt I."/>
            <person name="Umayam L.A."/>
            <person name="Mason T."/>
            <person name="Brenner M."/>
            <person name="Shea T.P."/>
            <person name="Parksey D."/>
            <person name="Nierman W.C."/>
            <person name="Feldblyum T.V."/>
            <person name="Hansen C.L."/>
            <person name="Craven M.B."/>
            <person name="Radune D."/>
            <person name="Vamathevan J."/>
            <person name="Khouri H."/>
            <person name="White O."/>
            <person name="Gruber T.M."/>
            <person name="Ketchum K.A."/>
            <person name="Venter J.C."/>
            <person name="Tettelin H."/>
            <person name="Bryant D.A."/>
            <person name="Fraser C.M."/>
        </authorList>
    </citation>
    <scope>NUCLEOTIDE SEQUENCE [LARGE SCALE GENOMIC DNA]</scope>
    <source>
        <strain evidence="3">ATCC 49652 / DSM 12025 / NBRC 103806 / TLS</strain>
    </source>
</reference>
<feature type="transmembrane region" description="Helical" evidence="1">
    <location>
        <begin position="148"/>
        <end position="168"/>
    </location>
</feature>
<dbReference type="Proteomes" id="UP000001007">
    <property type="component" value="Chromosome"/>
</dbReference>
<protein>
    <submittedName>
        <fullName evidence="2">Uncharacterized protein</fullName>
    </submittedName>
</protein>
<dbReference type="EMBL" id="AE006470">
    <property type="protein sequence ID" value="AAM73085.1"/>
    <property type="molecule type" value="Genomic_DNA"/>
</dbReference>
<dbReference type="eggNOG" id="ENOG5031A0K">
    <property type="taxonomic scope" value="Bacteria"/>
</dbReference>
<dbReference type="AlphaFoldDB" id="Q8KBC3"/>
<dbReference type="OrthoDB" id="594695at2"/>
<accession>Q8KBC3</accession>
<dbReference type="PATRIC" id="fig|194439.7.peg.1693"/>
<proteinExistence type="predicted"/>
<keyword evidence="1" id="KW-0812">Transmembrane</keyword>
<evidence type="ECO:0000256" key="1">
    <source>
        <dbReference type="SAM" id="Phobius"/>
    </source>
</evidence>
<dbReference type="STRING" id="194439.CT1866"/>
<evidence type="ECO:0000313" key="3">
    <source>
        <dbReference type="Proteomes" id="UP000001007"/>
    </source>
</evidence>
<name>Q8KBC3_CHLTE</name>
<feature type="transmembrane region" description="Helical" evidence="1">
    <location>
        <begin position="111"/>
        <end position="128"/>
    </location>
</feature>
<keyword evidence="3" id="KW-1185">Reference proteome</keyword>
<evidence type="ECO:0000313" key="2">
    <source>
        <dbReference type="EMBL" id="AAM73085.1"/>
    </source>
</evidence>
<gene>
    <name evidence="2" type="ordered locus">CT1866</name>
</gene>
<dbReference type="KEGG" id="cte:CT1866"/>
<organism evidence="2 3">
    <name type="scientific">Chlorobaculum tepidum (strain ATCC 49652 / DSM 12025 / NBRC 103806 / TLS)</name>
    <name type="common">Chlorobium tepidum</name>
    <dbReference type="NCBI Taxonomy" id="194439"/>
    <lineage>
        <taxon>Bacteria</taxon>
        <taxon>Pseudomonadati</taxon>
        <taxon>Chlorobiota</taxon>
        <taxon>Chlorobiia</taxon>
        <taxon>Chlorobiales</taxon>
        <taxon>Chlorobiaceae</taxon>
        <taxon>Chlorobaculum</taxon>
    </lineage>
</organism>
<dbReference type="HOGENOM" id="CLU_112756_0_0_10"/>
<sequence>MAMKKDILERYDRLDDGRVVIDVYASKVEELYEDFDKQAPFHRKDLDEELAAYLFDCVREIGRVDFIIRITLDAVPSAELQERIRTSLKKFFIYQRGLESASMQQLLRKSLLFFLSGMALLFFSLWFGGSMIPEVRQLVYERVLVEGVTIASWVSIWESLSILMFNWWPARLRIRLNSRIADAEVQFQSHPGIRR</sequence>